<dbReference type="EMBL" id="JBHTOC010000009">
    <property type="protein sequence ID" value="MFD1430015.1"/>
    <property type="molecule type" value="Genomic_DNA"/>
</dbReference>
<gene>
    <name evidence="2" type="ORF">ACFQ4P_07115</name>
</gene>
<dbReference type="RefSeq" id="WP_203626469.1">
    <property type="nucleotide sequence ID" value="NZ_BOLQ01000005.1"/>
</dbReference>
<evidence type="ECO:0000313" key="3">
    <source>
        <dbReference type="Proteomes" id="UP001597196"/>
    </source>
</evidence>
<accession>A0ABW4CGT9</accession>
<dbReference type="Proteomes" id="UP001597196">
    <property type="component" value="Unassembled WGS sequence"/>
</dbReference>
<reference evidence="3" key="1">
    <citation type="journal article" date="2019" name="Int. J. Syst. Evol. Microbiol.">
        <title>The Global Catalogue of Microorganisms (GCM) 10K type strain sequencing project: providing services to taxonomists for standard genome sequencing and annotation.</title>
        <authorList>
            <consortium name="The Broad Institute Genomics Platform"/>
            <consortium name="The Broad Institute Genome Sequencing Center for Infectious Disease"/>
            <person name="Wu L."/>
            <person name="Ma J."/>
        </authorList>
    </citation>
    <scope>NUCLEOTIDE SEQUENCE [LARGE SCALE GENOMIC DNA]</scope>
    <source>
        <strain evidence="3">CCM 8980</strain>
    </source>
</reference>
<keyword evidence="3" id="KW-1185">Reference proteome</keyword>
<feature type="transmembrane region" description="Helical" evidence="1">
    <location>
        <begin position="98"/>
        <end position="115"/>
    </location>
</feature>
<feature type="transmembrane region" description="Helical" evidence="1">
    <location>
        <begin position="163"/>
        <end position="182"/>
    </location>
</feature>
<evidence type="ECO:0000313" key="2">
    <source>
        <dbReference type="EMBL" id="MFD1430015.1"/>
    </source>
</evidence>
<name>A0ABW4CGT9_9LACO</name>
<comment type="caution">
    <text evidence="2">The sequence shown here is derived from an EMBL/GenBank/DDBJ whole genome shotgun (WGS) entry which is preliminary data.</text>
</comment>
<sequence>MTTTANLIFQGAMLVAILCAFLSLRLKKQADKQAPSLTKTLGLSKLETWRYNQRLQLALVDLDNALFTSQTRLGLSAMAMMVTLGGWLAVTLELEVHLARLCVWSVLVMAGYLWFTRTSWTRRAKNLAAIDQMLEKDPDQAASFSITKAGQAKGKAVEGKRKLAAILVIIGLTVIVLARIYLDIATIQANTLH</sequence>
<protein>
    <submittedName>
        <fullName evidence="2">Uncharacterized protein</fullName>
    </submittedName>
</protein>
<keyword evidence="1" id="KW-0472">Membrane</keyword>
<proteinExistence type="predicted"/>
<organism evidence="2 3">
    <name type="scientific">Lacticaseibacillus mingshuiensis</name>
    <dbReference type="NCBI Taxonomy" id="2799574"/>
    <lineage>
        <taxon>Bacteria</taxon>
        <taxon>Bacillati</taxon>
        <taxon>Bacillota</taxon>
        <taxon>Bacilli</taxon>
        <taxon>Lactobacillales</taxon>
        <taxon>Lactobacillaceae</taxon>
        <taxon>Lacticaseibacillus</taxon>
    </lineage>
</organism>
<evidence type="ECO:0000256" key="1">
    <source>
        <dbReference type="SAM" id="Phobius"/>
    </source>
</evidence>
<keyword evidence="1" id="KW-1133">Transmembrane helix</keyword>
<feature type="transmembrane region" description="Helical" evidence="1">
    <location>
        <begin position="6"/>
        <end position="24"/>
    </location>
</feature>
<feature type="transmembrane region" description="Helical" evidence="1">
    <location>
        <begin position="73"/>
        <end position="92"/>
    </location>
</feature>
<keyword evidence="1" id="KW-0812">Transmembrane</keyword>